<name>A0A401WXL3_ACEPA</name>
<gene>
    <name evidence="1" type="ORF">NBRC3188_2721</name>
</gene>
<evidence type="ECO:0000313" key="2">
    <source>
        <dbReference type="Proteomes" id="UP000287300"/>
    </source>
</evidence>
<dbReference type="RefSeq" id="WP_124296376.1">
    <property type="nucleotide sequence ID" value="NZ_BDES01000073.1"/>
</dbReference>
<accession>A0A401WXL3</accession>
<reference evidence="1 2" key="1">
    <citation type="submission" date="2016-06" db="EMBL/GenBank/DDBJ databases">
        <title>Acetobacter pasteurianus NBRC 3188 whole genome sequencing project.</title>
        <authorList>
            <person name="Matsutani M."/>
            <person name="Shiwa Y."/>
            <person name="Okamoto-Kainuma A."/>
            <person name="Ishikawa M."/>
            <person name="Koizumi Y."/>
            <person name="Yoshikawa H."/>
            <person name="Yakushi T."/>
            <person name="Matsushita K."/>
        </authorList>
    </citation>
    <scope>NUCLEOTIDE SEQUENCE [LARGE SCALE GENOMIC DNA]</scope>
    <source>
        <strain evidence="1 2">NBRC 3188</strain>
    </source>
</reference>
<sequence>MNSHHIILNAAARLDMQAPRIPSVKYGQIAPVIFSDDAGNPALTFAFAQSASITLVSLTDSTDPNKDDITTLVALCDVTRVLIPYAKRFPTRYGTAELTSTKIHERSYTLRVQTGDQTNPVIEMTLEISSAPLLQTETEKKRATFRYTLTQGKERTYSYRIDTCIDHECSEGVTQTLRSSLFDIEWHMNKITSREMHVPDLENTRELNAINPSHDWDIAIALARSLIKHPEMWQTTKPDHD</sequence>
<evidence type="ECO:0000313" key="1">
    <source>
        <dbReference type="EMBL" id="GCD54024.1"/>
    </source>
</evidence>
<dbReference type="AlphaFoldDB" id="A0A401WXL3"/>
<proteinExistence type="predicted"/>
<protein>
    <submittedName>
        <fullName evidence="1">Uncharacterized protein</fullName>
    </submittedName>
</protein>
<comment type="caution">
    <text evidence="1">The sequence shown here is derived from an EMBL/GenBank/DDBJ whole genome shotgun (WGS) entry which is preliminary data.</text>
</comment>
<dbReference type="EMBL" id="BDES01000073">
    <property type="protein sequence ID" value="GCD54024.1"/>
    <property type="molecule type" value="Genomic_DNA"/>
</dbReference>
<dbReference type="Proteomes" id="UP000287300">
    <property type="component" value="Unassembled WGS sequence"/>
</dbReference>
<organism evidence="1 2">
    <name type="scientific">Acetobacter pasteurianus NBRC 3188</name>
    <dbReference type="NCBI Taxonomy" id="1226663"/>
    <lineage>
        <taxon>Bacteria</taxon>
        <taxon>Pseudomonadati</taxon>
        <taxon>Pseudomonadota</taxon>
        <taxon>Alphaproteobacteria</taxon>
        <taxon>Acetobacterales</taxon>
        <taxon>Acetobacteraceae</taxon>
        <taxon>Acetobacter</taxon>
    </lineage>
</organism>